<gene>
    <name evidence="1" type="ORF">Tci_888326</name>
</gene>
<sequence length="79" mass="9200">EESRNIDRELALEKQFEPKLYVGSVVQKTDAIMIRDSEETLMLDDESRSKMLQKQKYSMMSEKKVNTKPVDYAALNQLS</sequence>
<organism evidence="1">
    <name type="scientific">Tanacetum cinerariifolium</name>
    <name type="common">Dalmatian daisy</name>
    <name type="synonym">Chrysanthemum cinerariifolium</name>
    <dbReference type="NCBI Taxonomy" id="118510"/>
    <lineage>
        <taxon>Eukaryota</taxon>
        <taxon>Viridiplantae</taxon>
        <taxon>Streptophyta</taxon>
        <taxon>Embryophyta</taxon>
        <taxon>Tracheophyta</taxon>
        <taxon>Spermatophyta</taxon>
        <taxon>Magnoliopsida</taxon>
        <taxon>eudicotyledons</taxon>
        <taxon>Gunneridae</taxon>
        <taxon>Pentapetalae</taxon>
        <taxon>asterids</taxon>
        <taxon>campanulids</taxon>
        <taxon>Asterales</taxon>
        <taxon>Asteraceae</taxon>
        <taxon>Asteroideae</taxon>
        <taxon>Anthemideae</taxon>
        <taxon>Anthemidinae</taxon>
        <taxon>Tanacetum</taxon>
    </lineage>
</organism>
<feature type="non-terminal residue" evidence="1">
    <location>
        <position position="1"/>
    </location>
</feature>
<accession>A0A699U230</accession>
<evidence type="ECO:0008006" key="2">
    <source>
        <dbReference type="Google" id="ProtNLM"/>
    </source>
</evidence>
<proteinExistence type="predicted"/>
<name>A0A699U230_TANCI</name>
<comment type="caution">
    <text evidence="1">The sequence shown here is derived from an EMBL/GenBank/DDBJ whole genome shotgun (WGS) entry which is preliminary data.</text>
</comment>
<dbReference type="EMBL" id="BKCJ011292810">
    <property type="protein sequence ID" value="GFD16357.1"/>
    <property type="molecule type" value="Genomic_DNA"/>
</dbReference>
<reference evidence="1" key="1">
    <citation type="journal article" date="2019" name="Sci. Rep.">
        <title>Draft genome of Tanacetum cinerariifolium, the natural source of mosquito coil.</title>
        <authorList>
            <person name="Yamashiro T."/>
            <person name="Shiraishi A."/>
            <person name="Satake H."/>
            <person name="Nakayama K."/>
        </authorList>
    </citation>
    <scope>NUCLEOTIDE SEQUENCE</scope>
</reference>
<protein>
    <recommendedName>
        <fullName evidence="2">Retrovirus-related Pol polyprotein from transposon TNT 1-94</fullName>
    </recommendedName>
</protein>
<evidence type="ECO:0000313" key="1">
    <source>
        <dbReference type="EMBL" id="GFD16357.1"/>
    </source>
</evidence>
<dbReference type="AlphaFoldDB" id="A0A699U230"/>